<organism evidence="1">
    <name type="scientific">Hexamita inflata</name>
    <dbReference type="NCBI Taxonomy" id="28002"/>
    <lineage>
        <taxon>Eukaryota</taxon>
        <taxon>Metamonada</taxon>
        <taxon>Diplomonadida</taxon>
        <taxon>Hexamitidae</taxon>
        <taxon>Hexamitinae</taxon>
        <taxon>Hexamita</taxon>
    </lineage>
</organism>
<accession>A0AA86QKQ6</accession>
<sequence>MFTCNASSLPNIDYINFGKTRTTFDDSIFTSEVNLLWLQKPLEMASMISKLIELGIHPITCYQICSIILFNNSPMILQNTDIFRHLHQVCQLNVFHFQYMISFYSIMLTLSCTDNFQPSADFQSCVCLKFLSADKSKCVKSCEEIGETSFDGRCVKAIGLKSAANNNDCVTQYNKGSIWDGASGCLCDNANNFAGDPNNLCTNCSYNGREAHGNLCVECIDGKILQDLKCKDCPVNMVMSQDRLSCVTKSFKNNAECKAWFNPGSIWDGNTLCKCDRTNGYIGAPNSLCISCWDKDMLVGADQISCIKCTEIYVGSRYYYAIHGCECDFALGFVGAQNSDCINCWVQKQQAHNNQCEPCTGNKIFKDKVCQECPSNLVPGSDQISCVTCSTKYGVGSIYFPVGLCKCNNRQGFAGEQNSMCTDCWEINQFVSGATCVPNNVMTSTEECIKQYNQGSMWDEVSGCKCDNENGYVGDVNSFCTDCWRLGQVVQGSSCVSCSGNKLFKNNQCYDCNSMMVISADNTSCVTCFTKYGPGSISSPNDGTCECDNSQGFVGPSNSICTDCWRLRQIAAQFECRPCDSVSYKIFQNGRCEECPNGLVPNKDGSSCITCRQKFGIGSIYNINQIGTCSCDNANGFVAFGENSQCIDCLRSDSQDKQLCSNACGTKETWDSAQKKCVCDVASGYGGVSGACSCDIDKGYAGIDICTKCWDQAKIATISGCQDCPANEVFAPNSLSQCSCDSSKGYSGLPGSCSCSQPGFALTLGVCWNCAQNNQVTSPSGCQACPEFEKINPSTKACVCDSSLGYTGVSGGCYCNFGVGLIQAIDNNGVKSCVCKSSNGHVLDAASPSVSCKCDASTGHAGQPGACFCDSSTGHFGYPGFCMCNFNLQFVGSAGSCKNCAALNAHASQFNGAYFCRCNGDSGYGSPDAGGTCRLCASANSVVQVDSQGQFQCVACAATEKIVDNMCVCATARQLRYSMDQ</sequence>
<reference evidence="2 3" key="2">
    <citation type="submission" date="2024-07" db="EMBL/GenBank/DDBJ databases">
        <authorList>
            <person name="Akdeniz Z."/>
        </authorList>
    </citation>
    <scope>NUCLEOTIDE SEQUENCE [LARGE SCALE GENOMIC DNA]</scope>
</reference>
<dbReference type="InterPro" id="IPR009030">
    <property type="entry name" value="Growth_fac_rcpt_cys_sf"/>
</dbReference>
<dbReference type="SUPFAM" id="SSF57184">
    <property type="entry name" value="Growth factor receptor domain"/>
    <property type="match status" value="1"/>
</dbReference>
<keyword evidence="3" id="KW-1185">Reference proteome</keyword>
<protein>
    <submittedName>
        <fullName evidence="2">Hypothetical_protein</fullName>
    </submittedName>
</protein>
<comment type="caution">
    <text evidence="1">The sequence shown here is derived from an EMBL/GenBank/DDBJ whole genome shotgun (WGS) entry which is preliminary data.</text>
</comment>
<gene>
    <name evidence="2" type="ORF">HINF_LOCUS41400</name>
    <name evidence="1" type="ORF">HINF_LOCUS45942</name>
</gene>
<evidence type="ECO:0000313" key="3">
    <source>
        <dbReference type="Proteomes" id="UP001642409"/>
    </source>
</evidence>
<evidence type="ECO:0000313" key="2">
    <source>
        <dbReference type="EMBL" id="CAL6045812.1"/>
    </source>
</evidence>
<dbReference type="EMBL" id="CATOUU010000905">
    <property type="protein sequence ID" value="CAI9958297.1"/>
    <property type="molecule type" value="Genomic_DNA"/>
</dbReference>
<proteinExistence type="predicted"/>
<reference evidence="1" key="1">
    <citation type="submission" date="2023-06" db="EMBL/GenBank/DDBJ databases">
        <authorList>
            <person name="Kurt Z."/>
        </authorList>
    </citation>
    <scope>NUCLEOTIDE SEQUENCE</scope>
</reference>
<dbReference type="InterPro" id="IPR036280">
    <property type="entry name" value="Multihaem_cyt_sf"/>
</dbReference>
<dbReference type="AlphaFoldDB" id="A0AA86QKQ6"/>
<name>A0AA86QKQ6_9EUKA</name>
<dbReference type="Proteomes" id="UP001642409">
    <property type="component" value="Unassembled WGS sequence"/>
</dbReference>
<evidence type="ECO:0000313" key="1">
    <source>
        <dbReference type="EMBL" id="CAI9958297.1"/>
    </source>
</evidence>
<dbReference type="EMBL" id="CAXDID020000166">
    <property type="protein sequence ID" value="CAL6045812.1"/>
    <property type="molecule type" value="Genomic_DNA"/>
</dbReference>
<dbReference type="SUPFAM" id="SSF48695">
    <property type="entry name" value="Multiheme cytochromes"/>
    <property type="match status" value="1"/>
</dbReference>